<sequence>MAWKKISLSFAGVFFVLASLASGFPVHRGWSDWSEWPDYFQTLLPALADALIGVGPTDPVHEASPSWSSLVEPSEKSPFSFVESSSFESHVRPIEVIQTTAKAPEESPVPMFEDLARLVEVIQTPAEVENHSGLLGSAGGNGNITYENVPYTIIKQLIHVDSSGGHTRISTA</sequence>
<evidence type="ECO:0000313" key="3">
    <source>
        <dbReference type="Proteomes" id="UP000007110"/>
    </source>
</evidence>
<name>A0A7M7PJN7_STRPU</name>
<reference evidence="2" key="2">
    <citation type="submission" date="2021-01" db="UniProtKB">
        <authorList>
            <consortium name="EnsemblMetazoa"/>
        </authorList>
    </citation>
    <scope>IDENTIFICATION</scope>
</reference>
<dbReference type="Proteomes" id="UP000007110">
    <property type="component" value="Unassembled WGS sequence"/>
</dbReference>
<keyword evidence="3" id="KW-1185">Reference proteome</keyword>
<protein>
    <submittedName>
        <fullName evidence="2">Uncharacterized protein</fullName>
    </submittedName>
</protein>
<proteinExistence type="predicted"/>
<dbReference type="InParanoid" id="A0A7M7PJN7"/>
<dbReference type="AlphaFoldDB" id="A0A7M7PJN7"/>
<feature type="chain" id="PRO_5029676254" evidence="1">
    <location>
        <begin position="24"/>
        <end position="172"/>
    </location>
</feature>
<dbReference type="EnsemblMetazoa" id="XM_030995880">
    <property type="protein sequence ID" value="XP_030851740"/>
    <property type="gene ID" value="LOC115928560"/>
</dbReference>
<accession>A0A7M7PJN7</accession>
<dbReference type="GeneID" id="115928560"/>
<reference evidence="3" key="1">
    <citation type="submission" date="2015-02" db="EMBL/GenBank/DDBJ databases">
        <title>Genome sequencing for Strongylocentrotus purpuratus.</title>
        <authorList>
            <person name="Murali S."/>
            <person name="Liu Y."/>
            <person name="Vee V."/>
            <person name="English A."/>
            <person name="Wang M."/>
            <person name="Skinner E."/>
            <person name="Han Y."/>
            <person name="Muzny D.M."/>
            <person name="Worley K.C."/>
            <person name="Gibbs R.A."/>
        </authorList>
    </citation>
    <scope>NUCLEOTIDE SEQUENCE</scope>
</reference>
<evidence type="ECO:0000313" key="2">
    <source>
        <dbReference type="EnsemblMetazoa" id="XP_030851740"/>
    </source>
</evidence>
<dbReference type="KEGG" id="spu:115928560"/>
<evidence type="ECO:0000256" key="1">
    <source>
        <dbReference type="SAM" id="SignalP"/>
    </source>
</evidence>
<organism evidence="2 3">
    <name type="scientific">Strongylocentrotus purpuratus</name>
    <name type="common">Purple sea urchin</name>
    <dbReference type="NCBI Taxonomy" id="7668"/>
    <lineage>
        <taxon>Eukaryota</taxon>
        <taxon>Metazoa</taxon>
        <taxon>Echinodermata</taxon>
        <taxon>Eleutherozoa</taxon>
        <taxon>Echinozoa</taxon>
        <taxon>Echinoidea</taxon>
        <taxon>Euechinoidea</taxon>
        <taxon>Echinacea</taxon>
        <taxon>Camarodonta</taxon>
        <taxon>Echinidea</taxon>
        <taxon>Strongylocentrotidae</taxon>
        <taxon>Strongylocentrotus</taxon>
    </lineage>
</organism>
<keyword evidence="1" id="KW-0732">Signal</keyword>
<dbReference type="RefSeq" id="XP_030851740.1">
    <property type="nucleotide sequence ID" value="XM_030995880.1"/>
</dbReference>
<feature type="signal peptide" evidence="1">
    <location>
        <begin position="1"/>
        <end position="23"/>
    </location>
</feature>